<dbReference type="Proteomes" id="UP001054902">
    <property type="component" value="Unassembled WGS sequence"/>
</dbReference>
<name>A0AAD3CGL0_9STRA</name>
<organism evidence="1 2">
    <name type="scientific">Chaetoceros tenuissimus</name>
    <dbReference type="NCBI Taxonomy" id="426638"/>
    <lineage>
        <taxon>Eukaryota</taxon>
        <taxon>Sar</taxon>
        <taxon>Stramenopiles</taxon>
        <taxon>Ochrophyta</taxon>
        <taxon>Bacillariophyta</taxon>
        <taxon>Coscinodiscophyceae</taxon>
        <taxon>Chaetocerotophycidae</taxon>
        <taxon>Chaetocerotales</taxon>
        <taxon>Chaetocerotaceae</taxon>
        <taxon>Chaetoceros</taxon>
    </lineage>
</organism>
<protein>
    <submittedName>
        <fullName evidence="1">Uncharacterized protein</fullName>
    </submittedName>
</protein>
<proteinExistence type="predicted"/>
<evidence type="ECO:0000313" key="1">
    <source>
        <dbReference type="EMBL" id="GFH45446.1"/>
    </source>
</evidence>
<evidence type="ECO:0000313" key="2">
    <source>
        <dbReference type="Proteomes" id="UP001054902"/>
    </source>
</evidence>
<keyword evidence="2" id="KW-1185">Reference proteome</keyword>
<dbReference type="AlphaFoldDB" id="A0AAD3CGL0"/>
<accession>A0AAD3CGL0</accession>
<comment type="caution">
    <text evidence="1">The sequence shown here is derived from an EMBL/GenBank/DDBJ whole genome shotgun (WGS) entry which is preliminary data.</text>
</comment>
<sequence length="546" mass="59284">MSTTSEKLTAAIKAMTDTENPSLFDVTIICTTDDHQADYWMKRLSEGICKSNDPSSESKFPMVLAVSEDWAKGGAGNGLGTLYAYEKACKVAKQKFDVDLKDLLEKKEVSAGLFHTAGKGTRLAPLPASENNNKPGVKLPVCHQLSDGSYAPITVLEAVVKQSGVYAPSRKGRLSVFWGDQIFVPSAPFKYIPTHHADIMCTLLGDTCPTEEEWTEKGLDKYGVIAVSSGPGRDAAQVEKVDHPTATKMLKVLGDIGSVGPSLGSFSVSATLLTALCSEFSQELSSKSGKLDTDPHFWMPLTLPLDDYIALMEQKGVGSEESKVHHDRMGKMKKKFEDAGNLKAMGLFGAVDVGNDACWWDYGQLKLYSANNLKFLDTDESSDLLRTFFGVNDKRMYSKIGESCKVDDKSYISACKIKSGDIKNSVMAGVEVVDLTADGAIIVNCTAKKIVAGKNAILYNLIDDSDEGIVALDGDVIVSVTEESGEMMELRSKHSICGGKAWKEKVAGNSMTFEDVMVKNFGSNVTKIESKRKELFKRTSGSFGEF</sequence>
<gene>
    <name evidence="1" type="ORF">CTEN210_01920</name>
</gene>
<dbReference type="EMBL" id="BLLK01000020">
    <property type="protein sequence ID" value="GFH45446.1"/>
    <property type="molecule type" value="Genomic_DNA"/>
</dbReference>
<reference evidence="1 2" key="1">
    <citation type="journal article" date="2021" name="Sci. Rep.">
        <title>The genome of the diatom Chaetoceros tenuissimus carries an ancient integrated fragment of an extant virus.</title>
        <authorList>
            <person name="Hongo Y."/>
            <person name="Kimura K."/>
            <person name="Takaki Y."/>
            <person name="Yoshida Y."/>
            <person name="Baba S."/>
            <person name="Kobayashi G."/>
            <person name="Nagasaki K."/>
            <person name="Hano T."/>
            <person name="Tomaru Y."/>
        </authorList>
    </citation>
    <scope>NUCLEOTIDE SEQUENCE [LARGE SCALE GENOMIC DNA]</scope>
    <source>
        <strain evidence="1 2">NIES-3715</strain>
    </source>
</reference>